<dbReference type="EMBL" id="JAQQBS010001424">
    <property type="protein sequence ID" value="KAK0158197.1"/>
    <property type="molecule type" value="Genomic_DNA"/>
</dbReference>
<dbReference type="FunFam" id="3.40.50.300:FF:000188">
    <property type="entry name" value="signal recognition particle receptor subunit alpha"/>
    <property type="match status" value="1"/>
</dbReference>
<dbReference type="PANTHER" id="PTHR43134">
    <property type="entry name" value="SIGNAL RECOGNITION PARTICLE RECEPTOR SUBUNIT ALPHA"/>
    <property type="match status" value="1"/>
</dbReference>
<dbReference type="SUPFAM" id="SSF52540">
    <property type="entry name" value="P-loop containing nucleoside triphosphate hydrolases"/>
    <property type="match status" value="1"/>
</dbReference>
<dbReference type="SMART" id="SM00382">
    <property type="entry name" value="AAA"/>
    <property type="match status" value="1"/>
</dbReference>
<keyword evidence="7" id="KW-0675">Receptor</keyword>
<reference evidence="10" key="1">
    <citation type="journal article" date="2023" name="bioRxiv">
        <title>Scaffold-level genome assemblies of two parasitoid biocontrol wasps reveal the parthenogenesis mechanism and an associated novel virus.</title>
        <authorList>
            <person name="Inwood S."/>
            <person name="Skelly J."/>
            <person name="Guhlin J."/>
            <person name="Harrop T."/>
            <person name="Goldson S."/>
            <person name="Dearden P."/>
        </authorList>
    </citation>
    <scope>NUCLEOTIDE SEQUENCE</scope>
    <source>
        <strain evidence="10">Irish</strain>
        <tissue evidence="10">Whole body</tissue>
    </source>
</reference>
<evidence type="ECO:0000256" key="7">
    <source>
        <dbReference type="ARBA" id="ARBA00023170"/>
    </source>
</evidence>
<comment type="similarity">
    <text evidence="2">Belongs to the GTP-binding SRP family.</text>
</comment>
<dbReference type="CDD" id="cd14826">
    <property type="entry name" value="SR_alpha_SRX"/>
    <property type="match status" value="1"/>
</dbReference>
<feature type="region of interest" description="Disordered" evidence="8">
    <location>
        <begin position="214"/>
        <end position="267"/>
    </location>
</feature>
<dbReference type="Pfam" id="PF04086">
    <property type="entry name" value="SRP-alpha_N"/>
    <property type="match status" value="1"/>
</dbReference>
<evidence type="ECO:0000313" key="11">
    <source>
        <dbReference type="Proteomes" id="UP001168990"/>
    </source>
</evidence>
<dbReference type="GO" id="GO:0006886">
    <property type="term" value="P:intracellular protein transport"/>
    <property type="evidence" value="ECO:0007669"/>
    <property type="project" value="InterPro"/>
</dbReference>
<dbReference type="SUPFAM" id="SSF47364">
    <property type="entry name" value="Domain of the SRP/SRP receptor G-proteins"/>
    <property type="match status" value="1"/>
</dbReference>
<dbReference type="InterPro" id="IPR013822">
    <property type="entry name" value="Signal_recog_particl_SRP54_hlx"/>
</dbReference>
<protein>
    <recommendedName>
        <fullName evidence="9">SRP54-type proteins GTP-binding domain-containing protein</fullName>
    </recommendedName>
</protein>
<sequence length="633" mass="71717">MLDLFTIFSKGGIVLWCFQSTSQIFTSSVNALIRSVILQERTGTNIFEHESLRLQYKLDNEFELIFVVAYQKILQLSYVDKFLDDIHLEFRDKFKNQLNQTQLFSNYNFEDDFKIILTSAEQWGKQQAKLPKQMRTFDESFKSKKTVSSMIERKDEKDNKKQQQQGKKKKNSSPMDDVELSIQENMKEKENNIVNNQDEIETDSLILNRMKLAQRFNNPKKKIEKQKSPKSPKEEKAGKKPRVWELGGTNKDLPNLERTRDKPSENDDHVQADIALIGKMKGEIRDLEVDSDSESENEEINIIKTKSNNQKSSGGMFSVLKGLVGNKSLKQEDLIPILEKMKDHLISKNVAADIAISLCDSVRKKLEGKIVGTFETVSSTVKTALTDALVQILSPKRRVDILRDAFEAKKNGKPYVMSFCGVNGVGKSTNLAKICFWLIENNFRVLIAACDTFRAGAVEQLRTHMRHLNALHPPEKHGNHTMVELYEKGYGKDAAGIAMEAIRYARNSKIDIVLIDTAGRMQDNEPLMRALTKLIRVNEPDLVLFVGEALVGNEAVDQLVKFNRALQDYSHSSNPRIIDGIVLTKFDTIDDKVGAAISMTYITGQPIVFVGTGQTYTDLKTLNAKAVVHALMK</sequence>
<evidence type="ECO:0000256" key="4">
    <source>
        <dbReference type="ARBA" id="ARBA00022824"/>
    </source>
</evidence>
<proteinExistence type="inferred from homology"/>
<dbReference type="CDD" id="cd17876">
    <property type="entry name" value="SRalpha_C"/>
    <property type="match status" value="1"/>
</dbReference>
<dbReference type="SMART" id="SM00963">
    <property type="entry name" value="SRP54_N"/>
    <property type="match status" value="1"/>
</dbReference>
<evidence type="ECO:0000256" key="8">
    <source>
        <dbReference type="SAM" id="MobiDB-lite"/>
    </source>
</evidence>
<dbReference type="PROSITE" id="PS00300">
    <property type="entry name" value="SRP54"/>
    <property type="match status" value="1"/>
</dbReference>
<dbReference type="AlphaFoldDB" id="A0AA39C5D5"/>
<dbReference type="SMART" id="SM00962">
    <property type="entry name" value="SRP54"/>
    <property type="match status" value="1"/>
</dbReference>
<dbReference type="Proteomes" id="UP001168990">
    <property type="component" value="Unassembled WGS sequence"/>
</dbReference>
<dbReference type="GO" id="GO:0005525">
    <property type="term" value="F:GTP binding"/>
    <property type="evidence" value="ECO:0007669"/>
    <property type="project" value="UniProtKB-KW"/>
</dbReference>
<dbReference type="InterPro" id="IPR042101">
    <property type="entry name" value="SRP54_N_sf"/>
</dbReference>
<dbReference type="GO" id="GO:0005785">
    <property type="term" value="C:signal recognition particle receptor complex"/>
    <property type="evidence" value="ECO:0007669"/>
    <property type="project" value="InterPro"/>
</dbReference>
<dbReference type="Pfam" id="PF00448">
    <property type="entry name" value="SRP54"/>
    <property type="match status" value="1"/>
</dbReference>
<dbReference type="PANTHER" id="PTHR43134:SF1">
    <property type="entry name" value="SIGNAL RECOGNITION PARTICLE RECEPTOR SUBUNIT ALPHA"/>
    <property type="match status" value="1"/>
</dbReference>
<feature type="domain" description="SRP54-type proteins GTP-binding" evidence="9">
    <location>
        <begin position="606"/>
        <end position="619"/>
    </location>
</feature>
<dbReference type="GO" id="GO:0006614">
    <property type="term" value="P:SRP-dependent cotranslational protein targeting to membrane"/>
    <property type="evidence" value="ECO:0007669"/>
    <property type="project" value="InterPro"/>
</dbReference>
<evidence type="ECO:0000313" key="10">
    <source>
        <dbReference type="EMBL" id="KAK0158197.1"/>
    </source>
</evidence>
<organism evidence="10 11">
    <name type="scientific">Microctonus aethiopoides</name>
    <dbReference type="NCBI Taxonomy" id="144406"/>
    <lineage>
        <taxon>Eukaryota</taxon>
        <taxon>Metazoa</taxon>
        <taxon>Ecdysozoa</taxon>
        <taxon>Arthropoda</taxon>
        <taxon>Hexapoda</taxon>
        <taxon>Insecta</taxon>
        <taxon>Pterygota</taxon>
        <taxon>Neoptera</taxon>
        <taxon>Endopterygota</taxon>
        <taxon>Hymenoptera</taxon>
        <taxon>Apocrita</taxon>
        <taxon>Ichneumonoidea</taxon>
        <taxon>Braconidae</taxon>
        <taxon>Euphorinae</taxon>
        <taxon>Microctonus</taxon>
    </lineage>
</organism>
<dbReference type="InterPro" id="IPR007222">
    <property type="entry name" value="Sig_recog_particle_rcpt_asu_N"/>
</dbReference>
<dbReference type="InterPro" id="IPR003593">
    <property type="entry name" value="AAA+_ATPase"/>
</dbReference>
<evidence type="ECO:0000256" key="6">
    <source>
        <dbReference type="ARBA" id="ARBA00023136"/>
    </source>
</evidence>
<accession>A0AA39C5D5</accession>
<dbReference type="Gene3D" id="1.20.120.140">
    <property type="entry name" value="Signal recognition particle SRP54, nucleotide-binding domain"/>
    <property type="match status" value="1"/>
</dbReference>
<comment type="subcellular location">
    <subcellularLocation>
        <location evidence="1">Endoplasmic reticulum membrane</location>
        <topology evidence="1">Peripheral membrane protein</topology>
        <orientation evidence="1">Cytoplasmic side</orientation>
    </subcellularLocation>
</comment>
<gene>
    <name evidence="10" type="ORF">PV328_009231</name>
</gene>
<dbReference type="Gene3D" id="3.30.450.60">
    <property type="match status" value="1"/>
</dbReference>
<dbReference type="Pfam" id="PF02881">
    <property type="entry name" value="SRP54_N"/>
    <property type="match status" value="1"/>
</dbReference>
<evidence type="ECO:0000256" key="5">
    <source>
        <dbReference type="ARBA" id="ARBA00023134"/>
    </source>
</evidence>
<dbReference type="GO" id="GO:0003924">
    <property type="term" value="F:GTPase activity"/>
    <property type="evidence" value="ECO:0007669"/>
    <property type="project" value="InterPro"/>
</dbReference>
<dbReference type="InterPro" id="IPR027417">
    <property type="entry name" value="P-loop_NTPase"/>
</dbReference>
<comment type="caution">
    <text evidence="10">The sequence shown here is derived from an EMBL/GenBank/DDBJ whole genome shotgun (WGS) entry which is preliminary data.</text>
</comment>
<feature type="compositionally biased region" description="Basic and acidic residues" evidence="8">
    <location>
        <begin position="225"/>
        <end position="238"/>
    </location>
</feature>
<keyword evidence="5" id="KW-0342">GTP-binding</keyword>
<keyword evidence="6" id="KW-0472">Membrane</keyword>
<evidence type="ECO:0000256" key="2">
    <source>
        <dbReference type="ARBA" id="ARBA00008531"/>
    </source>
</evidence>
<reference evidence="10" key="2">
    <citation type="submission" date="2023-03" db="EMBL/GenBank/DDBJ databases">
        <authorList>
            <person name="Inwood S.N."/>
            <person name="Skelly J.G."/>
            <person name="Guhlin J."/>
            <person name="Harrop T.W.R."/>
            <person name="Goldson S.G."/>
            <person name="Dearden P.K."/>
        </authorList>
    </citation>
    <scope>NUCLEOTIDE SEQUENCE</scope>
    <source>
        <strain evidence="10">Irish</strain>
        <tissue evidence="10">Whole body</tissue>
    </source>
</reference>
<evidence type="ECO:0000259" key="9">
    <source>
        <dbReference type="PROSITE" id="PS00300"/>
    </source>
</evidence>
<dbReference type="Gene3D" id="3.40.50.300">
    <property type="entry name" value="P-loop containing nucleotide triphosphate hydrolases"/>
    <property type="match status" value="1"/>
</dbReference>
<dbReference type="InterPro" id="IPR011012">
    <property type="entry name" value="Longin-like_dom_sf"/>
</dbReference>
<evidence type="ECO:0000256" key="3">
    <source>
        <dbReference type="ARBA" id="ARBA00022741"/>
    </source>
</evidence>
<dbReference type="SUPFAM" id="SSF64356">
    <property type="entry name" value="SNARE-like"/>
    <property type="match status" value="1"/>
</dbReference>
<feature type="compositionally biased region" description="Basic and acidic residues" evidence="8">
    <location>
        <begin position="254"/>
        <end position="267"/>
    </location>
</feature>
<keyword evidence="3" id="KW-0547">Nucleotide-binding</keyword>
<keyword evidence="4" id="KW-0256">Endoplasmic reticulum</keyword>
<keyword evidence="11" id="KW-1185">Reference proteome</keyword>
<dbReference type="GO" id="GO:0005047">
    <property type="term" value="F:signal recognition particle binding"/>
    <property type="evidence" value="ECO:0007669"/>
    <property type="project" value="InterPro"/>
</dbReference>
<feature type="region of interest" description="Disordered" evidence="8">
    <location>
        <begin position="141"/>
        <end position="177"/>
    </location>
</feature>
<dbReference type="FunFam" id="3.30.450.60:FF:000015">
    <property type="entry name" value="Signal recognition particle receptor subunit alpha"/>
    <property type="match status" value="1"/>
</dbReference>
<dbReference type="InterPro" id="IPR036225">
    <property type="entry name" value="SRP/SRP_N"/>
</dbReference>
<dbReference type="InterPro" id="IPR000897">
    <property type="entry name" value="SRP54_GTPase_dom"/>
</dbReference>
<name>A0AA39C5D5_9HYME</name>
<evidence type="ECO:0000256" key="1">
    <source>
        <dbReference type="ARBA" id="ARBA00004397"/>
    </source>
</evidence>
<feature type="compositionally biased region" description="Basic and acidic residues" evidence="8">
    <location>
        <begin position="151"/>
        <end position="161"/>
    </location>
</feature>